<protein>
    <submittedName>
        <fullName evidence="1">Uncharacterized protein</fullName>
    </submittedName>
</protein>
<accession>A0A820L998</accession>
<evidence type="ECO:0000313" key="2">
    <source>
        <dbReference type="Proteomes" id="UP000663868"/>
    </source>
</evidence>
<organism evidence="1 2">
    <name type="scientific">Adineta steineri</name>
    <dbReference type="NCBI Taxonomy" id="433720"/>
    <lineage>
        <taxon>Eukaryota</taxon>
        <taxon>Metazoa</taxon>
        <taxon>Spiralia</taxon>
        <taxon>Gnathifera</taxon>
        <taxon>Rotifera</taxon>
        <taxon>Eurotatoria</taxon>
        <taxon>Bdelloidea</taxon>
        <taxon>Adinetida</taxon>
        <taxon>Adinetidae</taxon>
        <taxon>Adineta</taxon>
    </lineage>
</organism>
<feature type="non-terminal residue" evidence="1">
    <location>
        <position position="47"/>
    </location>
</feature>
<evidence type="ECO:0000313" key="1">
    <source>
        <dbReference type="EMBL" id="CAF4349834.1"/>
    </source>
</evidence>
<sequence>MNKAADAGLPSLPRWAYFYDPAGDINNDRYDESEVEDVIHKPTIKIH</sequence>
<reference evidence="1" key="1">
    <citation type="submission" date="2021-02" db="EMBL/GenBank/DDBJ databases">
        <authorList>
            <person name="Nowell W R."/>
        </authorList>
    </citation>
    <scope>NUCLEOTIDE SEQUENCE</scope>
</reference>
<gene>
    <name evidence="1" type="ORF">KXQ929_LOCUS48202</name>
</gene>
<proteinExistence type="predicted"/>
<dbReference type="AlphaFoldDB" id="A0A820L998"/>
<name>A0A820L998_9BILA</name>
<comment type="caution">
    <text evidence="1">The sequence shown here is derived from an EMBL/GenBank/DDBJ whole genome shotgun (WGS) entry which is preliminary data.</text>
</comment>
<dbReference type="Proteomes" id="UP000663868">
    <property type="component" value="Unassembled WGS sequence"/>
</dbReference>
<dbReference type="EMBL" id="CAJOBB010018513">
    <property type="protein sequence ID" value="CAF4349834.1"/>
    <property type="molecule type" value="Genomic_DNA"/>
</dbReference>